<dbReference type="Gene3D" id="3.40.960.10">
    <property type="entry name" value="VSR Endonuclease"/>
    <property type="match status" value="1"/>
</dbReference>
<dbReference type="EMBL" id="FTOL01000001">
    <property type="protein sequence ID" value="SIS70401.1"/>
    <property type="molecule type" value="Genomic_DNA"/>
</dbReference>
<dbReference type="InterPro" id="IPR045055">
    <property type="entry name" value="DNA2/NAM7-like"/>
</dbReference>
<dbReference type="InterPro" id="IPR024402">
    <property type="entry name" value="DUF2726"/>
</dbReference>
<dbReference type="GO" id="GO:0004386">
    <property type="term" value="F:helicase activity"/>
    <property type="evidence" value="ECO:0007669"/>
    <property type="project" value="InterPro"/>
</dbReference>
<dbReference type="InterPro" id="IPR027417">
    <property type="entry name" value="P-loop_NTPase"/>
</dbReference>
<reference evidence="5" key="1">
    <citation type="submission" date="2017-01" db="EMBL/GenBank/DDBJ databases">
        <authorList>
            <person name="Varghese N."/>
            <person name="Submissions S."/>
        </authorList>
    </citation>
    <scope>NUCLEOTIDE SEQUENCE [LARGE SCALE GENOMIC DNA]</scope>
    <source>
        <strain evidence="5">DSM 18017</strain>
    </source>
</reference>
<dbReference type="PANTHER" id="PTHR10887:SF495">
    <property type="entry name" value="HELICASE SENATAXIN ISOFORM X1-RELATED"/>
    <property type="match status" value="1"/>
</dbReference>
<name>A0A1N7L9F6_9FLAO</name>
<evidence type="ECO:0000259" key="2">
    <source>
        <dbReference type="Pfam" id="PF13086"/>
    </source>
</evidence>
<dbReference type="Proteomes" id="UP000186744">
    <property type="component" value="Unassembled WGS sequence"/>
</dbReference>
<evidence type="ECO:0008006" key="6">
    <source>
        <dbReference type="Google" id="ProtNLM"/>
    </source>
</evidence>
<keyword evidence="5" id="KW-1185">Reference proteome</keyword>
<dbReference type="PANTHER" id="PTHR10887">
    <property type="entry name" value="DNA2/NAM7 HELICASE FAMILY"/>
    <property type="match status" value="1"/>
</dbReference>
<accession>A0A1N7L9F6</accession>
<evidence type="ECO:0000259" key="3">
    <source>
        <dbReference type="Pfam" id="PF13087"/>
    </source>
</evidence>
<dbReference type="Pfam" id="PF10881">
    <property type="entry name" value="DUF2726"/>
    <property type="match status" value="1"/>
</dbReference>
<evidence type="ECO:0000259" key="1">
    <source>
        <dbReference type="Pfam" id="PF10881"/>
    </source>
</evidence>
<dbReference type="RefSeq" id="WP_076550508.1">
    <property type="nucleotide sequence ID" value="NZ_FTOL01000001.1"/>
</dbReference>
<feature type="domain" description="DNA2/NAM7 helicase helicase" evidence="2">
    <location>
        <begin position="131"/>
        <end position="481"/>
    </location>
</feature>
<dbReference type="STRING" id="373668.SAMN05421786_1011114"/>
<dbReference type="InterPro" id="IPR041679">
    <property type="entry name" value="DNA2/NAM7-like_C"/>
</dbReference>
<proteinExistence type="predicted"/>
<gene>
    <name evidence="4" type="ORF">SAMN05421786_1011114</name>
</gene>
<dbReference type="OrthoDB" id="9757917at2"/>
<feature type="domain" description="DUF2726" evidence="1">
    <location>
        <begin position="725"/>
        <end position="849"/>
    </location>
</feature>
<feature type="domain" description="DNA2/NAM7 helicase-like C-terminal" evidence="3">
    <location>
        <begin position="504"/>
        <end position="669"/>
    </location>
</feature>
<dbReference type="SUPFAM" id="SSF52540">
    <property type="entry name" value="P-loop containing nucleoside triphosphate hydrolases"/>
    <property type="match status" value="1"/>
</dbReference>
<dbReference type="AlphaFoldDB" id="A0A1N7L9F6"/>
<dbReference type="InterPro" id="IPR041677">
    <property type="entry name" value="DNA2/NAM7_AAA_11"/>
</dbReference>
<organism evidence="4 5">
    <name type="scientific">Chryseobacterium ureilyticum</name>
    <dbReference type="NCBI Taxonomy" id="373668"/>
    <lineage>
        <taxon>Bacteria</taxon>
        <taxon>Pseudomonadati</taxon>
        <taxon>Bacteroidota</taxon>
        <taxon>Flavobacteriia</taxon>
        <taxon>Flavobacteriales</taxon>
        <taxon>Weeksellaceae</taxon>
        <taxon>Chryseobacterium group</taxon>
        <taxon>Chryseobacterium</taxon>
    </lineage>
</organism>
<dbReference type="Pfam" id="PF13086">
    <property type="entry name" value="AAA_11"/>
    <property type="match status" value="1"/>
</dbReference>
<dbReference type="CDD" id="cd18808">
    <property type="entry name" value="SF1_C_Upf1"/>
    <property type="match status" value="1"/>
</dbReference>
<dbReference type="CDD" id="cd17934">
    <property type="entry name" value="DEXXQc_Upf1-like"/>
    <property type="match status" value="1"/>
</dbReference>
<dbReference type="InterPro" id="IPR047187">
    <property type="entry name" value="SF1_C_Upf1"/>
</dbReference>
<dbReference type="Pfam" id="PF13087">
    <property type="entry name" value="AAA_12"/>
    <property type="match status" value="1"/>
</dbReference>
<evidence type="ECO:0000313" key="4">
    <source>
        <dbReference type="EMBL" id="SIS70401.1"/>
    </source>
</evidence>
<dbReference type="Gene3D" id="3.40.50.300">
    <property type="entry name" value="P-loop containing nucleotide triphosphate hydrolases"/>
    <property type="match status" value="2"/>
</dbReference>
<protein>
    <recommendedName>
        <fullName evidence="6">Superfamily I DNA and/or RNA helicase</fullName>
    </recommendedName>
</protein>
<evidence type="ECO:0000313" key="5">
    <source>
        <dbReference type="Proteomes" id="UP000186744"/>
    </source>
</evidence>
<sequence>MEKPTPHTFRKESIYIDGKDKTDEIKSYSFEGNKCVVEYKSSEKTYSYSQSRIKIVRSAIQSERAGNIFSYIKAIAESVGLKTEADNNILANSYKRISFIPETSILYNYLNGKEPDKNNHTSPIEIFPFGFNLSQKAGVDNAFSNPLSVIEGPPGTGKTQTTLNIIANAVMNNQSVAVVSSNNSATKNVFEKLESNGLSFMAALLGSSINKKEFIDAQTEVPDLSSCRLTQEQEQTLIQSNTSLFTELTEKLELKNELALLKLETEKIKTEYQHFTDGVSLAIEIRFKKNVSSDQVLSLWITLEEYEKTGKKFYWLRKLIFPFLYGVKDKIFYTLSYEDMIRIVQSKYYGVKISELDLRKQELQNILQHFSFNEKMKEYTEGSMQLFKNQLYKKYKGKERPEYTEQDLRFNSEEFIKDYPVIMSTTYSLRRSLAENVVYDYVIVDESSQVDLATGILALSCAKQAVIVGDLKQLPNVVNSETVENTDKIFDAYDIPEPYRYSNNSLLSSVTKVFPELPKTLLKEHYRCHPKIIDFCNRKFYRDELIILSEAQTEREPLLVYKTKAGNHARQRENQRQIDVIIQEIIPQQNLEGVNLGIVTPYRNQTLALQRTFQGTDIKADTVDKFQGRENDVIILSTVDNEISEFTDNPNRLNVAISRAKDQLILLVNGNESDNDTNISDLMRYIDYNNFKVINSEVHSIFDYLYKGYEEKRKALLSYQQKKSVYDSENLMYELIRQVLSDDQFSKYGVIIHHPLRNLLLDFSRLSFEEERYARHHATHLDFLIYNKLGKNPVLAIEVDGYEYHKTESQQAGRDRMKNDILEKYKIPLLRFSTTGSGEKERLITALTKL</sequence>